<accession>A0A0M8P2C7</accession>
<evidence type="ECO:0000313" key="4">
    <source>
        <dbReference type="Proteomes" id="UP000037696"/>
    </source>
</evidence>
<evidence type="ECO:0000313" key="3">
    <source>
        <dbReference type="EMBL" id="KOS44026.1"/>
    </source>
</evidence>
<dbReference type="OrthoDB" id="4361335at2759"/>
<name>A0A0M8P2C7_9EURO</name>
<keyword evidence="2" id="KW-0812">Transmembrane</keyword>
<dbReference type="AlphaFoldDB" id="A0A0M8P2C7"/>
<feature type="transmembrane region" description="Helical" evidence="2">
    <location>
        <begin position="79"/>
        <end position="101"/>
    </location>
</feature>
<evidence type="ECO:0000256" key="1">
    <source>
        <dbReference type="SAM" id="MobiDB-lite"/>
    </source>
</evidence>
<dbReference type="Proteomes" id="UP000037696">
    <property type="component" value="Unassembled WGS sequence"/>
</dbReference>
<feature type="region of interest" description="Disordered" evidence="1">
    <location>
        <begin position="47"/>
        <end position="73"/>
    </location>
</feature>
<dbReference type="EMBL" id="LHQQ01000069">
    <property type="protein sequence ID" value="KOS44026.1"/>
    <property type="molecule type" value="Genomic_DNA"/>
</dbReference>
<evidence type="ECO:0000256" key="2">
    <source>
        <dbReference type="SAM" id="Phobius"/>
    </source>
</evidence>
<sequence length="104" mass="11688">MTTKENTSQFPPSTADTYKQFTAARATPTERENGDCTLQVDDLNKEFVNHDQAEADESGNDDPKPSTPVQRKRRSYRKWYICGGVSIVVLLIVITVPLTVVTKR</sequence>
<proteinExistence type="predicted"/>
<gene>
    <name evidence="3" type="ORF">ACN38_g5086</name>
</gene>
<keyword evidence="2" id="KW-1133">Transmembrane helix</keyword>
<protein>
    <submittedName>
        <fullName evidence="3">Uncharacterized protein</fullName>
    </submittedName>
</protein>
<keyword evidence="2" id="KW-0472">Membrane</keyword>
<comment type="caution">
    <text evidence="3">The sequence shown here is derived from an EMBL/GenBank/DDBJ whole genome shotgun (WGS) entry which is preliminary data.</text>
</comment>
<organism evidence="3 4">
    <name type="scientific">Penicillium nordicum</name>
    <dbReference type="NCBI Taxonomy" id="229535"/>
    <lineage>
        <taxon>Eukaryota</taxon>
        <taxon>Fungi</taxon>
        <taxon>Dikarya</taxon>
        <taxon>Ascomycota</taxon>
        <taxon>Pezizomycotina</taxon>
        <taxon>Eurotiomycetes</taxon>
        <taxon>Eurotiomycetidae</taxon>
        <taxon>Eurotiales</taxon>
        <taxon>Aspergillaceae</taxon>
        <taxon>Penicillium</taxon>
    </lineage>
</organism>
<reference evidence="3 4" key="1">
    <citation type="submission" date="2015-08" db="EMBL/GenBank/DDBJ databases">
        <title>Genome sequencing of Penicillium nordicum.</title>
        <authorList>
            <person name="Nguyen H.D."/>
            <person name="Seifert K.A."/>
        </authorList>
    </citation>
    <scope>NUCLEOTIDE SEQUENCE [LARGE SCALE GENOMIC DNA]</scope>
    <source>
        <strain evidence="3 4">DAOMC 185683</strain>
    </source>
</reference>
<keyword evidence="4" id="KW-1185">Reference proteome</keyword>